<evidence type="ECO:0000256" key="1">
    <source>
        <dbReference type="ARBA" id="ARBA00000085"/>
    </source>
</evidence>
<dbReference type="InterPro" id="IPR005467">
    <property type="entry name" value="His_kinase_dom"/>
</dbReference>
<dbReference type="CDD" id="cd00082">
    <property type="entry name" value="HisKA"/>
    <property type="match status" value="1"/>
</dbReference>
<dbReference type="InterPro" id="IPR036097">
    <property type="entry name" value="HisK_dim/P_sf"/>
</dbReference>
<evidence type="ECO:0000256" key="3">
    <source>
        <dbReference type="ARBA" id="ARBA00022553"/>
    </source>
</evidence>
<dbReference type="PANTHER" id="PTHR43102">
    <property type="entry name" value="SLR1143 PROTEIN"/>
    <property type="match status" value="1"/>
</dbReference>
<comment type="caution">
    <text evidence="6">The sequence shown here is derived from an EMBL/GenBank/DDBJ whole genome shotgun (WGS) entry which is preliminary data.</text>
</comment>
<dbReference type="EC" id="2.7.13.3" evidence="2"/>
<dbReference type="SUPFAM" id="SSF47384">
    <property type="entry name" value="Homodimeric domain of signal transducing histidine kinase"/>
    <property type="match status" value="1"/>
</dbReference>
<dbReference type="Gene3D" id="3.30.450.40">
    <property type="match status" value="1"/>
</dbReference>
<dbReference type="Gene3D" id="1.10.287.130">
    <property type="match status" value="1"/>
</dbReference>
<name>A0ABS0YIY5_9BACT</name>
<dbReference type="SUPFAM" id="SSF55874">
    <property type="entry name" value="ATPase domain of HSP90 chaperone/DNA topoisomerase II/histidine kinase"/>
    <property type="match status" value="1"/>
</dbReference>
<comment type="catalytic activity">
    <reaction evidence="1">
        <text>ATP + protein L-histidine = ADP + protein N-phospho-L-histidine.</text>
        <dbReference type="EC" id="2.7.13.3"/>
    </reaction>
</comment>
<dbReference type="RefSeq" id="WP_199390692.1">
    <property type="nucleotide sequence ID" value="NZ_JAEMHL010000013.1"/>
</dbReference>
<keyword evidence="3" id="KW-0597">Phosphoprotein</keyword>
<evidence type="ECO:0000259" key="5">
    <source>
        <dbReference type="PROSITE" id="PS50109"/>
    </source>
</evidence>
<dbReference type="Pfam" id="PF02518">
    <property type="entry name" value="HATPase_c"/>
    <property type="match status" value="1"/>
</dbReference>
<dbReference type="InterPro" id="IPR029016">
    <property type="entry name" value="GAF-like_dom_sf"/>
</dbReference>
<dbReference type="SMART" id="SM00065">
    <property type="entry name" value="GAF"/>
    <property type="match status" value="1"/>
</dbReference>
<gene>
    <name evidence="6" type="ORF">JFN91_18840</name>
</gene>
<dbReference type="SMART" id="SM00387">
    <property type="entry name" value="HATPase_c"/>
    <property type="match status" value="1"/>
</dbReference>
<dbReference type="InterPro" id="IPR003594">
    <property type="entry name" value="HATPase_dom"/>
</dbReference>
<dbReference type="Pfam" id="PF01590">
    <property type="entry name" value="GAF"/>
    <property type="match status" value="1"/>
</dbReference>
<accession>A0ABS0YIY5</accession>
<dbReference type="InterPro" id="IPR003661">
    <property type="entry name" value="HisK_dim/P_dom"/>
</dbReference>
<feature type="coiled-coil region" evidence="4">
    <location>
        <begin position="180"/>
        <end position="211"/>
    </location>
</feature>
<keyword evidence="4" id="KW-0175">Coiled coil</keyword>
<protein>
    <recommendedName>
        <fullName evidence="2">histidine kinase</fullName>
        <ecNumber evidence="2">2.7.13.3</ecNumber>
    </recommendedName>
</protein>
<dbReference type="InterPro" id="IPR004358">
    <property type="entry name" value="Sig_transdc_His_kin-like_C"/>
</dbReference>
<evidence type="ECO:0000256" key="2">
    <source>
        <dbReference type="ARBA" id="ARBA00012438"/>
    </source>
</evidence>
<keyword evidence="7" id="KW-1185">Reference proteome</keyword>
<evidence type="ECO:0000313" key="6">
    <source>
        <dbReference type="EMBL" id="MBJ6752280.1"/>
    </source>
</evidence>
<dbReference type="InterPro" id="IPR003018">
    <property type="entry name" value="GAF"/>
</dbReference>
<organism evidence="6 7">
    <name type="scientific">Geomonas anaerohicana</name>
    <dbReference type="NCBI Taxonomy" id="2798583"/>
    <lineage>
        <taxon>Bacteria</taxon>
        <taxon>Pseudomonadati</taxon>
        <taxon>Thermodesulfobacteriota</taxon>
        <taxon>Desulfuromonadia</taxon>
        <taxon>Geobacterales</taxon>
        <taxon>Geobacteraceae</taxon>
        <taxon>Geomonas</taxon>
    </lineage>
</organism>
<dbReference type="PRINTS" id="PR00344">
    <property type="entry name" value="BCTRLSENSOR"/>
</dbReference>
<proteinExistence type="predicted"/>
<evidence type="ECO:0000313" key="7">
    <source>
        <dbReference type="Proteomes" id="UP000614714"/>
    </source>
</evidence>
<dbReference type="InterPro" id="IPR036890">
    <property type="entry name" value="HATPase_C_sf"/>
</dbReference>
<sequence>MTDYNFSDISTHVADPTRLAALRAVALLDTPAEEAFDRLTRLATQFVDAPVSLVTLVDADRQFFKSCLGLPEPWQSRRETPLSHSFCQYNRIAKQPLLIEDARLHPFFKDNPAIKDLHVIAYLGIPLATVDGYILGSFCVIDCKPRKWTQAQVAMIEDLAASVMTEIQLRSEIRTRTVAEKRMQEKHEELCRAHRDLKRETEERLSTAEQLRQMDQMLIQQGRLAAMGEMISNIAHQWRQPLNVLALLAQDLPMTYRLGELDEGYLDDKVRRMMEAITQMSRTIDNFRNFFSPGQEKIRFRVLDTVQKTVSLVDTSLRELNIDIAVSALADPMIDGYPSDYSQVLLNILINARDVFVARKIEGPTIRIEVREEDGRSVVTLLDNAGGIPTEIADKIFDPYFTTKGPQATGIGLYMAKMIIERNMGGSLTAANVDGGARFRVQV</sequence>
<dbReference type="EMBL" id="JAEMHL010000013">
    <property type="protein sequence ID" value="MBJ6752280.1"/>
    <property type="molecule type" value="Genomic_DNA"/>
</dbReference>
<dbReference type="SMART" id="SM00388">
    <property type="entry name" value="HisKA"/>
    <property type="match status" value="1"/>
</dbReference>
<evidence type="ECO:0000256" key="4">
    <source>
        <dbReference type="SAM" id="Coils"/>
    </source>
</evidence>
<dbReference type="Proteomes" id="UP000614714">
    <property type="component" value="Unassembled WGS sequence"/>
</dbReference>
<reference evidence="6 7" key="1">
    <citation type="submission" date="2020-12" db="EMBL/GenBank/DDBJ databases">
        <title>Geomonas sp. Red421, isolated from paddy soil.</title>
        <authorList>
            <person name="Xu Z."/>
            <person name="Zhang Z."/>
            <person name="Masuda Y."/>
            <person name="Itoh H."/>
            <person name="Senoo K."/>
        </authorList>
    </citation>
    <scope>NUCLEOTIDE SEQUENCE [LARGE SCALE GENOMIC DNA]</scope>
    <source>
        <strain evidence="6 7">Red421</strain>
    </source>
</reference>
<dbReference type="PANTHER" id="PTHR43102:SF2">
    <property type="entry name" value="GAF DOMAIN-CONTAINING PROTEIN"/>
    <property type="match status" value="1"/>
</dbReference>
<dbReference type="Gene3D" id="3.30.565.10">
    <property type="entry name" value="Histidine kinase-like ATPase, C-terminal domain"/>
    <property type="match status" value="1"/>
</dbReference>
<dbReference type="PROSITE" id="PS50109">
    <property type="entry name" value="HIS_KIN"/>
    <property type="match status" value="1"/>
</dbReference>
<dbReference type="SUPFAM" id="SSF55781">
    <property type="entry name" value="GAF domain-like"/>
    <property type="match status" value="1"/>
</dbReference>
<feature type="domain" description="Histidine kinase" evidence="5">
    <location>
        <begin position="233"/>
        <end position="443"/>
    </location>
</feature>